<organism evidence="1">
    <name type="scientific">Anguilla anguilla</name>
    <name type="common">European freshwater eel</name>
    <name type="synonym">Muraena anguilla</name>
    <dbReference type="NCBI Taxonomy" id="7936"/>
    <lineage>
        <taxon>Eukaryota</taxon>
        <taxon>Metazoa</taxon>
        <taxon>Chordata</taxon>
        <taxon>Craniata</taxon>
        <taxon>Vertebrata</taxon>
        <taxon>Euteleostomi</taxon>
        <taxon>Actinopterygii</taxon>
        <taxon>Neopterygii</taxon>
        <taxon>Teleostei</taxon>
        <taxon>Anguilliformes</taxon>
        <taxon>Anguillidae</taxon>
        <taxon>Anguilla</taxon>
    </lineage>
</organism>
<evidence type="ECO:0000313" key="1">
    <source>
        <dbReference type="EMBL" id="JAH42481.1"/>
    </source>
</evidence>
<dbReference type="EMBL" id="GBXM01066096">
    <property type="protein sequence ID" value="JAH42481.1"/>
    <property type="molecule type" value="Transcribed_RNA"/>
</dbReference>
<accession>A0A0E9SMD8</accession>
<dbReference type="AlphaFoldDB" id="A0A0E9SMD8"/>
<reference evidence="1" key="2">
    <citation type="journal article" date="2015" name="Fish Shellfish Immunol.">
        <title>Early steps in the European eel (Anguilla anguilla)-Vibrio vulnificus interaction in the gills: Role of the RtxA13 toxin.</title>
        <authorList>
            <person name="Callol A."/>
            <person name="Pajuelo D."/>
            <person name="Ebbesson L."/>
            <person name="Teles M."/>
            <person name="MacKenzie S."/>
            <person name="Amaro C."/>
        </authorList>
    </citation>
    <scope>NUCLEOTIDE SEQUENCE</scope>
</reference>
<name>A0A0E9SMD8_ANGAN</name>
<proteinExistence type="predicted"/>
<protein>
    <submittedName>
        <fullName evidence="1">Uncharacterized protein</fullName>
    </submittedName>
</protein>
<reference evidence="1" key="1">
    <citation type="submission" date="2014-11" db="EMBL/GenBank/DDBJ databases">
        <authorList>
            <person name="Amaro Gonzalez C."/>
        </authorList>
    </citation>
    <scope>NUCLEOTIDE SEQUENCE</scope>
</reference>
<sequence length="27" mass="3058">MPQASHSKAAGRQKFRQISKISFLVLQ</sequence>